<feature type="transmembrane region" description="Helical" evidence="1">
    <location>
        <begin position="157"/>
        <end position="178"/>
    </location>
</feature>
<reference evidence="2 3" key="1">
    <citation type="submission" date="2018-11" db="EMBL/GenBank/DDBJ databases">
        <title>Novel Erysipelotrichaceae bacterium isolated from small intestine of a swine.</title>
        <authorList>
            <person name="Kim J.S."/>
            <person name="Choe H."/>
            <person name="Lee Y.R."/>
            <person name="Kim K.M."/>
            <person name="Park D.S."/>
        </authorList>
    </citation>
    <scope>NUCLEOTIDE SEQUENCE [LARGE SCALE GENOMIC DNA]</scope>
    <source>
        <strain evidence="2 3">SG0102</strain>
    </source>
</reference>
<organism evidence="2 3">
    <name type="scientific">Intestinibaculum porci</name>
    <dbReference type="NCBI Taxonomy" id="2487118"/>
    <lineage>
        <taxon>Bacteria</taxon>
        <taxon>Bacillati</taxon>
        <taxon>Bacillota</taxon>
        <taxon>Erysipelotrichia</taxon>
        <taxon>Erysipelotrichales</taxon>
        <taxon>Erysipelotrichaceae</taxon>
        <taxon>Intestinibaculum</taxon>
    </lineage>
</organism>
<accession>A0A3G9J5H1</accession>
<gene>
    <name evidence="2" type="ORF">SG0102_09700</name>
</gene>
<keyword evidence="3" id="KW-1185">Reference proteome</keyword>
<evidence type="ECO:0000313" key="2">
    <source>
        <dbReference type="EMBL" id="BBH26036.1"/>
    </source>
</evidence>
<dbReference type="RefSeq" id="WP_125118944.1">
    <property type="nucleotide sequence ID" value="NZ_AP019309.1"/>
</dbReference>
<protein>
    <submittedName>
        <fullName evidence="2">Neutral zinc metallopeptidase</fullName>
    </submittedName>
</protein>
<sequence>MNLFYELYMMQNPWYLLGTIFVVLAGLFMVYAQIKIKASYARYREVPNHMRMTGAMVARQILDANGMRDVPVNEVAGELSDHFNPSNMTINLSRDIYEGTSIASMAVAAHECGHAIQYHTGYAPIKFRNAIVPFANVGNYIGWIAFFMGFFLGRPKIAWFGFFLMCGLLLFQVVTLPVEIDASRRGLAILKTHYLEDDEYKGAKSVLFAAALTYVASMLQVFATMLRYALLLIGSSRDD</sequence>
<proteinExistence type="predicted"/>
<keyword evidence="1" id="KW-0472">Membrane</keyword>
<dbReference type="PANTHER" id="PTHR36434:SF1">
    <property type="entry name" value="MEMBRANE PROTEASE YUGP-RELATED"/>
    <property type="match status" value="1"/>
</dbReference>
<dbReference type="InParanoid" id="A0A3G9J5H1"/>
<dbReference type="KEGG" id="ebm:SG0102_09700"/>
<keyword evidence="1" id="KW-0812">Transmembrane</keyword>
<dbReference type="EMBL" id="AP019309">
    <property type="protein sequence ID" value="BBH26036.1"/>
    <property type="molecule type" value="Genomic_DNA"/>
</dbReference>
<dbReference type="AlphaFoldDB" id="A0A3G9J5H1"/>
<feature type="transmembrane region" description="Helical" evidence="1">
    <location>
        <begin position="130"/>
        <end position="151"/>
    </location>
</feature>
<evidence type="ECO:0000313" key="3">
    <source>
        <dbReference type="Proteomes" id="UP000268059"/>
    </source>
</evidence>
<dbReference type="FunCoup" id="A0A3G9J5H1">
    <property type="interactions" value="4"/>
</dbReference>
<name>A0A3G9J5H1_9FIRM</name>
<dbReference type="PANTHER" id="PTHR36434">
    <property type="entry name" value="MEMBRANE PROTEASE YUGP-RELATED"/>
    <property type="match status" value="1"/>
</dbReference>
<evidence type="ECO:0000256" key="1">
    <source>
        <dbReference type="SAM" id="Phobius"/>
    </source>
</evidence>
<feature type="transmembrane region" description="Helical" evidence="1">
    <location>
        <begin position="14"/>
        <end position="34"/>
    </location>
</feature>
<keyword evidence="1" id="KW-1133">Transmembrane helix</keyword>
<dbReference type="OrthoDB" id="9784298at2"/>
<feature type="transmembrane region" description="Helical" evidence="1">
    <location>
        <begin position="206"/>
        <end position="230"/>
    </location>
</feature>
<dbReference type="InterPro" id="IPR007395">
    <property type="entry name" value="Zn_peptidase_2"/>
</dbReference>
<dbReference type="Pfam" id="PF04298">
    <property type="entry name" value="Zn_peptidase_2"/>
    <property type="match status" value="1"/>
</dbReference>
<dbReference type="Proteomes" id="UP000268059">
    <property type="component" value="Chromosome"/>
</dbReference>